<evidence type="ECO:0000313" key="2">
    <source>
        <dbReference type="Proteomes" id="UP000824881"/>
    </source>
</evidence>
<dbReference type="EMBL" id="WQMT02000008">
    <property type="protein sequence ID" value="KAG9219783.1"/>
    <property type="molecule type" value="Genomic_DNA"/>
</dbReference>
<protein>
    <submittedName>
        <fullName evidence="1">Uncharacterized protein</fullName>
    </submittedName>
</protein>
<comment type="caution">
    <text evidence="1">The sequence shown here is derived from an EMBL/GenBank/DDBJ whole genome shotgun (WGS) entry which is preliminary data.</text>
</comment>
<proteinExistence type="predicted"/>
<keyword evidence="2" id="KW-1185">Reference proteome</keyword>
<name>A0ACB7IQ84_PLECO</name>
<reference evidence="1 2" key="1">
    <citation type="journal article" date="2021" name="Appl. Environ. Microbiol.">
        <title>Genetic linkage and physical mapping for an oyster mushroom Pleurotus cornucopiae and QTL analysis for the trait cap color.</title>
        <authorList>
            <person name="Zhang Y."/>
            <person name="Gao W."/>
            <person name="Sonnenberg A."/>
            <person name="Chen Q."/>
            <person name="Zhang J."/>
            <person name="Huang C."/>
        </authorList>
    </citation>
    <scope>NUCLEOTIDE SEQUENCE [LARGE SCALE GENOMIC DNA]</scope>
    <source>
        <strain evidence="1">CCMSSC00406</strain>
    </source>
</reference>
<sequence>MKLLLNTRRQRNCTLSFEDGQAIYKITTPFKVTGRVTTILRVVPSAKDEHDDADLDAHLQDKFAHLAEIEWQYIKSSRLRFRGDDIDTGTLFRKFGLGPHGRHRAFTAPDGREYVWKMGMWASELYLNDDSIPKKPLIAKYHRPTFNPIGPNKPAYLEISPEGEPILDDIVVTFVLVETYRKERERASR</sequence>
<evidence type="ECO:0000313" key="1">
    <source>
        <dbReference type="EMBL" id="KAG9219783.1"/>
    </source>
</evidence>
<organism evidence="1 2">
    <name type="scientific">Pleurotus cornucopiae</name>
    <name type="common">Cornucopia mushroom</name>
    <dbReference type="NCBI Taxonomy" id="5321"/>
    <lineage>
        <taxon>Eukaryota</taxon>
        <taxon>Fungi</taxon>
        <taxon>Dikarya</taxon>
        <taxon>Basidiomycota</taxon>
        <taxon>Agaricomycotina</taxon>
        <taxon>Agaricomycetes</taxon>
        <taxon>Agaricomycetidae</taxon>
        <taxon>Agaricales</taxon>
        <taxon>Pleurotineae</taxon>
        <taxon>Pleurotaceae</taxon>
        <taxon>Pleurotus</taxon>
    </lineage>
</organism>
<dbReference type="Proteomes" id="UP000824881">
    <property type="component" value="Unassembled WGS sequence"/>
</dbReference>
<accession>A0ACB7IQ84</accession>
<gene>
    <name evidence="1" type="ORF">CCMSSC00406_0008160</name>
</gene>